<proteinExistence type="predicted"/>
<name>A0A0G4LLB8_VERLO</name>
<evidence type="ECO:0000313" key="1">
    <source>
        <dbReference type="EMBL" id="CRK22816.1"/>
    </source>
</evidence>
<reference evidence="2" key="1">
    <citation type="submission" date="2015-05" db="EMBL/GenBank/DDBJ databases">
        <authorList>
            <person name="Fogelqvist Johan"/>
        </authorList>
    </citation>
    <scope>NUCLEOTIDE SEQUENCE [LARGE SCALE GENOMIC DNA]</scope>
</reference>
<protein>
    <submittedName>
        <fullName evidence="1">Uncharacterized protein</fullName>
    </submittedName>
</protein>
<organism evidence="1 2">
    <name type="scientific">Verticillium longisporum</name>
    <name type="common">Verticillium dahliae var. longisporum</name>
    <dbReference type="NCBI Taxonomy" id="100787"/>
    <lineage>
        <taxon>Eukaryota</taxon>
        <taxon>Fungi</taxon>
        <taxon>Dikarya</taxon>
        <taxon>Ascomycota</taxon>
        <taxon>Pezizomycotina</taxon>
        <taxon>Sordariomycetes</taxon>
        <taxon>Hypocreomycetidae</taxon>
        <taxon>Glomerellales</taxon>
        <taxon>Plectosphaerellaceae</taxon>
        <taxon>Verticillium</taxon>
    </lineage>
</organism>
<dbReference type="Proteomes" id="UP000045706">
    <property type="component" value="Unassembled WGS sequence"/>
</dbReference>
<dbReference type="EMBL" id="CVQI01013780">
    <property type="protein sequence ID" value="CRK22816.1"/>
    <property type="molecule type" value="Genomic_DNA"/>
</dbReference>
<dbReference type="AlphaFoldDB" id="A0A0G4LLB8"/>
<sequence length="140" mass="15462">MDVIIYIVRSLISQRAASQRHRGCSEATEILVRPRPKIESEACSLCCTIIAIANEYLVSAPCEIMRTFMGYVFILIYSSYGPRAELMPGDKTPIRLDVPLYQPAQQQFTLQWIDDGGPAGLGSVVNILADDCVPPISRDA</sequence>
<evidence type="ECO:0000313" key="2">
    <source>
        <dbReference type="Proteomes" id="UP000045706"/>
    </source>
</evidence>
<accession>A0A0G4LLB8</accession>
<gene>
    <name evidence="1" type="ORF">BN1723_012787</name>
</gene>